<feature type="signal peptide" evidence="1">
    <location>
        <begin position="1"/>
        <end position="22"/>
    </location>
</feature>
<keyword evidence="4" id="KW-1185">Reference proteome</keyword>
<keyword evidence="1" id="KW-0732">Signal</keyword>
<accession>A0A2T7BE34</accession>
<feature type="chain" id="PRO_5015680800" description="BIG2 domain-containing protein" evidence="1">
    <location>
        <begin position="23"/>
        <end position="533"/>
    </location>
</feature>
<dbReference type="SMART" id="SM00635">
    <property type="entry name" value="BID_2"/>
    <property type="match status" value="1"/>
</dbReference>
<dbReference type="InterPro" id="IPR008964">
    <property type="entry name" value="Invasin/intimin_cell_adhesion"/>
</dbReference>
<evidence type="ECO:0000313" key="4">
    <source>
        <dbReference type="Proteomes" id="UP000244450"/>
    </source>
</evidence>
<proteinExistence type="predicted"/>
<gene>
    <name evidence="3" type="ORF">DCC81_23500</name>
</gene>
<sequence length="533" mass="55803">MKQATFKLFLALGTLIMLGFVACKKDKPDTTVKGVTLSKTTLTLKPGGTETLSFTLFPANAANKNVKWTSSAQDVATVDAAGKVTAVKPGSATITITTEDGGETATCSVTVTQNDAISVSGAVEGTWAKYSVVNVTGHINVPAGKTLTIEEGVEINISTGGQDANATKIEWIVNGNLYIQGTADAPVLVSVPAAERTAANTFKRLWGGIIGSTSCSEILIDHAVIEYTGAVTTATSPSVTAGLFKAGGGEGMVAFNTNNPAGKYVIQHTTFRSTGEDAIYVQGGSCIFMNNTFYAVGEAGGEAINVKAGCKVDAAYNLMYSPNTNGFKLSNSGASATRAQAQINAYNNTIINSGWRRDPNAPKGGSIWCEKGVLVNVYNNLVINAMFRTKAPSWQLNATDGPDLASKIDYNYYAGGTQRSDVPQHITNGTATAYDGFKLSPVVKDAVYGAHDITGASAGDKDPMFNNFPFATNPLLDYTFNASWDFHLKAGSPALTGAYTGFTPYFITSGVTVNGVTYKSPAPSAFFGAFGTN</sequence>
<reference evidence="3 4" key="1">
    <citation type="submission" date="2018-04" db="EMBL/GenBank/DDBJ databases">
        <title>Chitinophaga fuyangensis sp. nov., isolated from soil in a chemical factory.</title>
        <authorList>
            <person name="Chen K."/>
        </authorList>
    </citation>
    <scope>NUCLEOTIDE SEQUENCE [LARGE SCALE GENOMIC DNA]</scope>
    <source>
        <strain evidence="3 4">LY-1</strain>
    </source>
</reference>
<comment type="caution">
    <text evidence="3">The sequence shown here is derived from an EMBL/GenBank/DDBJ whole genome shotgun (WGS) entry which is preliminary data.</text>
</comment>
<dbReference type="EMBL" id="QCYK01000003">
    <property type="protein sequence ID" value="PUZ23353.1"/>
    <property type="molecule type" value="Genomic_DNA"/>
</dbReference>
<name>A0A2T7BE34_9BACT</name>
<feature type="domain" description="BIG2" evidence="2">
    <location>
        <begin position="31"/>
        <end position="108"/>
    </location>
</feature>
<evidence type="ECO:0000256" key="1">
    <source>
        <dbReference type="SAM" id="SignalP"/>
    </source>
</evidence>
<dbReference type="Pfam" id="PF02368">
    <property type="entry name" value="Big_2"/>
    <property type="match status" value="1"/>
</dbReference>
<dbReference type="AlphaFoldDB" id="A0A2T7BE34"/>
<evidence type="ECO:0000313" key="3">
    <source>
        <dbReference type="EMBL" id="PUZ23353.1"/>
    </source>
</evidence>
<dbReference type="Gene3D" id="2.60.40.1080">
    <property type="match status" value="1"/>
</dbReference>
<dbReference type="SUPFAM" id="SSF49373">
    <property type="entry name" value="Invasin/intimin cell-adhesion fragments"/>
    <property type="match status" value="1"/>
</dbReference>
<dbReference type="InterPro" id="IPR003343">
    <property type="entry name" value="Big_2"/>
</dbReference>
<dbReference type="Proteomes" id="UP000244450">
    <property type="component" value="Unassembled WGS sequence"/>
</dbReference>
<dbReference type="OrthoDB" id="974660at2"/>
<dbReference type="RefSeq" id="WP_108689107.1">
    <property type="nucleotide sequence ID" value="NZ_QCYK01000003.1"/>
</dbReference>
<organism evidence="3 4">
    <name type="scientific">Chitinophaga parva</name>
    <dbReference type="NCBI Taxonomy" id="2169414"/>
    <lineage>
        <taxon>Bacteria</taxon>
        <taxon>Pseudomonadati</taxon>
        <taxon>Bacteroidota</taxon>
        <taxon>Chitinophagia</taxon>
        <taxon>Chitinophagales</taxon>
        <taxon>Chitinophagaceae</taxon>
        <taxon>Chitinophaga</taxon>
    </lineage>
</organism>
<dbReference type="PROSITE" id="PS51257">
    <property type="entry name" value="PROKAR_LIPOPROTEIN"/>
    <property type="match status" value="1"/>
</dbReference>
<protein>
    <recommendedName>
        <fullName evidence="2">BIG2 domain-containing protein</fullName>
    </recommendedName>
</protein>
<evidence type="ECO:0000259" key="2">
    <source>
        <dbReference type="SMART" id="SM00635"/>
    </source>
</evidence>